<dbReference type="PANTHER" id="PTHR33359:SF1">
    <property type="entry name" value="MOLYBDOPTERIN SYNTHASE SULFUR CARRIER SUBUNIT"/>
    <property type="match status" value="1"/>
</dbReference>
<accession>F2KP21</accession>
<dbReference type="InterPro" id="IPR044672">
    <property type="entry name" value="MOCS2A"/>
</dbReference>
<dbReference type="GO" id="GO:1990133">
    <property type="term" value="C:molybdopterin adenylyltransferase complex"/>
    <property type="evidence" value="ECO:0007669"/>
    <property type="project" value="TreeGrafter"/>
</dbReference>
<dbReference type="InterPro" id="IPR010038">
    <property type="entry name" value="MoaD_arc-typ"/>
</dbReference>
<dbReference type="GO" id="GO:0000166">
    <property type="term" value="F:nucleotide binding"/>
    <property type="evidence" value="ECO:0007669"/>
    <property type="project" value="UniProtKB-KW"/>
</dbReference>
<dbReference type="Gene3D" id="3.10.20.30">
    <property type="match status" value="1"/>
</dbReference>
<evidence type="ECO:0000313" key="2">
    <source>
        <dbReference type="EMBL" id="AEA46329.1"/>
    </source>
</evidence>
<name>F2KP21_ARCVS</name>
<dbReference type="SUPFAM" id="SSF54285">
    <property type="entry name" value="MoaD/ThiS"/>
    <property type="match status" value="1"/>
</dbReference>
<gene>
    <name evidence="2" type="ordered locus">Arcve_0295</name>
</gene>
<dbReference type="PANTHER" id="PTHR33359">
    <property type="entry name" value="MOLYBDOPTERIN SYNTHASE SULFUR CARRIER SUBUNIT"/>
    <property type="match status" value="1"/>
</dbReference>
<dbReference type="CDD" id="cd00754">
    <property type="entry name" value="Ubl_MoaD"/>
    <property type="match status" value="1"/>
</dbReference>
<dbReference type="STRING" id="693661.Arcve_0295"/>
<dbReference type="HOGENOM" id="CLU_114601_1_2_2"/>
<dbReference type="InterPro" id="IPR012675">
    <property type="entry name" value="Beta-grasp_dom_sf"/>
</dbReference>
<dbReference type="KEGG" id="ave:Arcve_0295"/>
<dbReference type="InterPro" id="IPR003749">
    <property type="entry name" value="ThiS/MoaD-like"/>
</dbReference>
<proteinExistence type="predicted"/>
<dbReference type="GO" id="GO:0006777">
    <property type="term" value="P:Mo-molybdopterin cofactor biosynthetic process"/>
    <property type="evidence" value="ECO:0007669"/>
    <property type="project" value="InterPro"/>
</dbReference>
<sequence>MPKVKLFANFREIAGCKELEVSASKLSEIVEKLCRMYPEMKPLFEKEGYAHFAVNGKLVFDDVELKEDDVVAIFPPVSGG</sequence>
<organism evidence="2 3">
    <name type="scientific">Archaeoglobus veneficus (strain DSM 11195 / SNP6)</name>
    <dbReference type="NCBI Taxonomy" id="693661"/>
    <lineage>
        <taxon>Archaea</taxon>
        <taxon>Methanobacteriati</taxon>
        <taxon>Methanobacteriota</taxon>
        <taxon>Archaeoglobi</taxon>
        <taxon>Archaeoglobales</taxon>
        <taxon>Archaeoglobaceae</taxon>
        <taxon>Archaeoglobus</taxon>
    </lineage>
</organism>
<dbReference type="InterPro" id="IPR016155">
    <property type="entry name" value="Mopterin_synth/thiamin_S_b"/>
</dbReference>
<evidence type="ECO:0000256" key="1">
    <source>
        <dbReference type="ARBA" id="ARBA00022741"/>
    </source>
</evidence>
<keyword evidence="1" id="KW-0547">Nucleotide-binding</keyword>
<dbReference type="RefSeq" id="WP_013683005.1">
    <property type="nucleotide sequence ID" value="NC_015320.1"/>
</dbReference>
<protein>
    <submittedName>
        <fullName evidence="2">MoaD family protein</fullName>
    </submittedName>
</protein>
<dbReference type="NCBIfam" id="TIGR01687">
    <property type="entry name" value="moaD_arch"/>
    <property type="match status" value="1"/>
</dbReference>
<dbReference type="OrthoDB" id="98357at2157"/>
<dbReference type="Pfam" id="PF02597">
    <property type="entry name" value="ThiS"/>
    <property type="match status" value="1"/>
</dbReference>
<dbReference type="GeneID" id="10393389"/>
<dbReference type="AlphaFoldDB" id="F2KP21"/>
<dbReference type="EMBL" id="CP002588">
    <property type="protein sequence ID" value="AEA46329.1"/>
    <property type="molecule type" value="Genomic_DNA"/>
</dbReference>
<keyword evidence="3" id="KW-1185">Reference proteome</keyword>
<reference evidence="2 3" key="1">
    <citation type="submission" date="2011-03" db="EMBL/GenBank/DDBJ databases">
        <title>The complete genome of Archaeoglobus veneficus SNP6.</title>
        <authorList>
            <consortium name="US DOE Joint Genome Institute (JGI-PGF)"/>
            <person name="Lucas S."/>
            <person name="Copeland A."/>
            <person name="Lapidus A."/>
            <person name="Bruce D."/>
            <person name="Goodwin L."/>
            <person name="Pitluck S."/>
            <person name="Kyrpides N."/>
            <person name="Mavromatis K."/>
            <person name="Pagani I."/>
            <person name="Ivanova N."/>
            <person name="Mikhailova N."/>
            <person name="Lu M."/>
            <person name="Detter J.C."/>
            <person name="Tapia R."/>
            <person name="Han C."/>
            <person name="Land M."/>
            <person name="Hauser L."/>
            <person name="Markowitz V."/>
            <person name="Cheng J.-F."/>
            <person name="Hugenholtz P."/>
            <person name="Woyke T."/>
            <person name="Wu D."/>
            <person name="Spring S."/>
            <person name="Brambilla E."/>
            <person name="Klenk H.-P."/>
            <person name="Eisen J.A."/>
        </authorList>
    </citation>
    <scope>NUCLEOTIDE SEQUENCE [LARGE SCALE GENOMIC DNA]</scope>
    <source>
        <strain>SNP6</strain>
    </source>
</reference>
<evidence type="ECO:0000313" key="3">
    <source>
        <dbReference type="Proteomes" id="UP000008136"/>
    </source>
</evidence>
<dbReference type="eggNOG" id="arCOG00536">
    <property type="taxonomic scope" value="Archaea"/>
</dbReference>
<dbReference type="Proteomes" id="UP000008136">
    <property type="component" value="Chromosome"/>
</dbReference>